<feature type="binding site" evidence="3">
    <location>
        <position position="224"/>
    </location>
    <ligand>
        <name>Mg(2+)</name>
        <dbReference type="ChEBI" id="CHEBI:18420"/>
        <label>2</label>
    </ligand>
</feature>
<evidence type="ECO:0000256" key="2">
    <source>
        <dbReference type="ARBA" id="ARBA00022679"/>
    </source>
</evidence>
<dbReference type="Pfam" id="PF02885">
    <property type="entry name" value="Glycos_trans_3N"/>
    <property type="match status" value="1"/>
</dbReference>
<evidence type="ECO:0000313" key="6">
    <source>
        <dbReference type="EMBL" id="MDR6239195.1"/>
    </source>
</evidence>
<keyword evidence="3" id="KW-0057">Aromatic amino acid biosynthesis</keyword>
<dbReference type="AlphaFoldDB" id="A0AAE3XMG5"/>
<dbReference type="InterPro" id="IPR017459">
    <property type="entry name" value="Glycosyl_Trfase_fam3_N_dom"/>
</dbReference>
<feature type="binding site" evidence="3">
    <location>
        <position position="119"/>
    </location>
    <ligand>
        <name>5-phospho-alpha-D-ribose 1-diphosphate</name>
        <dbReference type="ChEBI" id="CHEBI:58017"/>
    </ligand>
</feature>
<feature type="binding site" evidence="3">
    <location>
        <position position="79"/>
    </location>
    <ligand>
        <name>anthranilate</name>
        <dbReference type="ChEBI" id="CHEBI:16567"/>
        <label>1</label>
    </ligand>
</feature>
<keyword evidence="7" id="KW-1185">Reference proteome</keyword>
<keyword evidence="2 3" id="KW-0808">Transferase</keyword>
<feature type="binding site" evidence="3">
    <location>
        <position position="224"/>
    </location>
    <ligand>
        <name>Mg(2+)</name>
        <dbReference type="ChEBI" id="CHEBI:18420"/>
        <label>1</label>
    </ligand>
</feature>
<dbReference type="NCBIfam" id="TIGR01245">
    <property type="entry name" value="trpD"/>
    <property type="match status" value="1"/>
</dbReference>
<keyword evidence="1 3" id="KW-0328">Glycosyltransferase</keyword>
<organism evidence="6 7">
    <name type="scientific">Aureibacter tunicatorum</name>
    <dbReference type="NCBI Taxonomy" id="866807"/>
    <lineage>
        <taxon>Bacteria</taxon>
        <taxon>Pseudomonadati</taxon>
        <taxon>Bacteroidota</taxon>
        <taxon>Cytophagia</taxon>
        <taxon>Cytophagales</taxon>
        <taxon>Persicobacteraceae</taxon>
        <taxon>Aureibacter</taxon>
    </lineage>
</organism>
<keyword evidence="3" id="KW-0479">Metal-binding</keyword>
<evidence type="ECO:0000313" key="7">
    <source>
        <dbReference type="Proteomes" id="UP001185092"/>
    </source>
</evidence>
<keyword evidence="3" id="KW-0822">Tryptophan biosynthesis</keyword>
<gene>
    <name evidence="3" type="primary">trpD</name>
    <name evidence="6" type="ORF">HNQ88_002232</name>
</gene>
<dbReference type="InterPro" id="IPR035902">
    <property type="entry name" value="Nuc_phospho_transferase"/>
</dbReference>
<feature type="binding site" evidence="3">
    <location>
        <position position="110"/>
    </location>
    <ligand>
        <name>anthranilate</name>
        <dbReference type="ChEBI" id="CHEBI:16567"/>
        <label>1</label>
    </ligand>
</feature>
<feature type="binding site" evidence="3">
    <location>
        <begin position="107"/>
        <end position="115"/>
    </location>
    <ligand>
        <name>5-phospho-alpha-D-ribose 1-diphosphate</name>
        <dbReference type="ChEBI" id="CHEBI:58017"/>
    </ligand>
</feature>
<dbReference type="Gene3D" id="1.20.970.10">
    <property type="entry name" value="Transferase, Pyrimidine Nucleoside Phosphorylase, Chain C"/>
    <property type="match status" value="1"/>
</dbReference>
<dbReference type="Pfam" id="PF00591">
    <property type="entry name" value="Glycos_transf_3"/>
    <property type="match status" value="1"/>
</dbReference>
<dbReference type="GO" id="GO:0000287">
    <property type="term" value="F:magnesium ion binding"/>
    <property type="evidence" value="ECO:0007669"/>
    <property type="project" value="UniProtKB-UniRule"/>
</dbReference>
<dbReference type="InterPro" id="IPR005940">
    <property type="entry name" value="Anthranilate_Pribosyl_Tfrase"/>
</dbReference>
<dbReference type="GO" id="GO:0000162">
    <property type="term" value="P:L-tryptophan biosynthetic process"/>
    <property type="evidence" value="ECO:0007669"/>
    <property type="project" value="UniProtKB-UniRule"/>
</dbReference>
<feature type="domain" description="Glycosyl transferase family 3 N-terminal" evidence="5">
    <location>
        <begin position="2"/>
        <end position="63"/>
    </location>
</feature>
<feature type="binding site" evidence="3">
    <location>
        <position position="79"/>
    </location>
    <ligand>
        <name>5-phospho-alpha-D-ribose 1-diphosphate</name>
        <dbReference type="ChEBI" id="CHEBI:58017"/>
    </ligand>
</feature>
<name>A0AAE3XMG5_9BACT</name>
<dbReference type="GO" id="GO:0004048">
    <property type="term" value="F:anthranilate phosphoribosyltransferase activity"/>
    <property type="evidence" value="ECO:0007669"/>
    <property type="project" value="UniProtKB-UniRule"/>
</dbReference>
<comment type="caution">
    <text evidence="3">Lacks conserved residue(s) required for the propagation of feature annotation.</text>
</comment>
<keyword evidence="3" id="KW-0028">Amino-acid biosynthesis</keyword>
<dbReference type="RefSeq" id="WP_309938772.1">
    <property type="nucleotide sequence ID" value="NZ_AP025305.1"/>
</dbReference>
<feature type="domain" description="Glycosyl transferase family 3" evidence="4">
    <location>
        <begin position="72"/>
        <end position="320"/>
    </location>
</feature>
<dbReference type="EMBL" id="JAVDQD010000002">
    <property type="protein sequence ID" value="MDR6239195.1"/>
    <property type="molecule type" value="Genomic_DNA"/>
</dbReference>
<dbReference type="PANTHER" id="PTHR43285">
    <property type="entry name" value="ANTHRANILATE PHOSPHORIBOSYLTRANSFERASE"/>
    <property type="match status" value="1"/>
</dbReference>
<dbReference type="InterPro" id="IPR000312">
    <property type="entry name" value="Glycosyl_Trfase_fam3"/>
</dbReference>
<evidence type="ECO:0000259" key="5">
    <source>
        <dbReference type="Pfam" id="PF02885"/>
    </source>
</evidence>
<dbReference type="SUPFAM" id="SSF47648">
    <property type="entry name" value="Nucleoside phosphorylase/phosphoribosyltransferase N-terminal domain"/>
    <property type="match status" value="1"/>
</dbReference>
<keyword evidence="3" id="KW-0460">Magnesium</keyword>
<dbReference type="SUPFAM" id="SSF52418">
    <property type="entry name" value="Nucleoside phosphorylase/phosphoribosyltransferase catalytic domain"/>
    <property type="match status" value="1"/>
</dbReference>
<feature type="binding site" evidence="3">
    <location>
        <position position="223"/>
    </location>
    <ligand>
        <name>Mg(2+)</name>
        <dbReference type="ChEBI" id="CHEBI:18420"/>
        <label>2</label>
    </ligand>
</feature>
<evidence type="ECO:0000259" key="4">
    <source>
        <dbReference type="Pfam" id="PF00591"/>
    </source>
</evidence>
<proteinExistence type="inferred from homology"/>
<comment type="pathway">
    <text evidence="3">Amino-acid biosynthesis; L-tryptophan biosynthesis; L-tryptophan from chorismate: step 2/5.</text>
</comment>
<dbReference type="InterPro" id="IPR036320">
    <property type="entry name" value="Glycosyl_Trfase_fam3_N_dom_sf"/>
</dbReference>
<evidence type="ECO:0000256" key="3">
    <source>
        <dbReference type="HAMAP-Rule" id="MF_00211"/>
    </source>
</evidence>
<dbReference type="Proteomes" id="UP001185092">
    <property type="component" value="Unassembled WGS sequence"/>
</dbReference>
<comment type="subunit">
    <text evidence="3">Homodimer.</text>
</comment>
<feature type="binding site" evidence="3">
    <location>
        <position position="165"/>
    </location>
    <ligand>
        <name>anthranilate</name>
        <dbReference type="ChEBI" id="CHEBI:16567"/>
        <label>2</label>
    </ligand>
</feature>
<comment type="function">
    <text evidence="3">Catalyzes the transfer of the phosphoribosyl group of 5-phosphorylribose-1-pyrophosphate (PRPP) to anthranilate to yield N-(5'-phosphoribosyl)-anthranilate (PRA).</text>
</comment>
<sequence>MKKVLNELFEYKSLSRERAREILTKLAQGEYNNSQIAAFLTVYLMRSITVDELAGFRDAMLDLCLPVDIAEYDAIDLCGTGGDGKDTFNISTLASFIVAGAGENVAKHGNNSVSSVCGSSNVLAYFGYEFTNDINKIKRSLDEAGICFLHAPMFHPAMKNVAPIRKELGVKTFFNMLGPMVNPSFPKKQIVGVFNPEIARLYGYLYQKSDKDFVILHSLDGYDEISLTSEFKMITKNEDRILKPQDLGFNKYRQEQLTGGDSVEEAAGTFIGILEGNGTDAQKDVVIANAAMALYCYHPNKGMEAAVARAKESLESGSALKSFKKLIELSSQPA</sequence>
<dbReference type="PANTHER" id="PTHR43285:SF2">
    <property type="entry name" value="ANTHRANILATE PHOSPHORIBOSYLTRANSFERASE"/>
    <property type="match status" value="1"/>
</dbReference>
<protein>
    <recommendedName>
        <fullName evidence="3">Anthranilate phosphoribosyltransferase</fullName>
        <ecNumber evidence="3">2.4.2.18</ecNumber>
    </recommendedName>
</protein>
<comment type="caution">
    <text evidence="6">The sequence shown here is derived from an EMBL/GenBank/DDBJ whole genome shotgun (WGS) entry which is preliminary data.</text>
</comment>
<dbReference type="HAMAP" id="MF_00211">
    <property type="entry name" value="TrpD"/>
    <property type="match status" value="1"/>
</dbReference>
<comment type="similarity">
    <text evidence="3">Belongs to the anthranilate phosphoribosyltransferase family.</text>
</comment>
<feature type="binding site" evidence="3">
    <location>
        <begin position="82"/>
        <end position="83"/>
    </location>
    <ligand>
        <name>5-phospho-alpha-D-ribose 1-diphosphate</name>
        <dbReference type="ChEBI" id="CHEBI:58017"/>
    </ligand>
</feature>
<feature type="binding site" evidence="3">
    <location>
        <begin position="89"/>
        <end position="92"/>
    </location>
    <ligand>
        <name>5-phospho-alpha-D-ribose 1-diphosphate</name>
        <dbReference type="ChEBI" id="CHEBI:58017"/>
    </ligand>
</feature>
<dbReference type="GO" id="GO:0005829">
    <property type="term" value="C:cytosol"/>
    <property type="evidence" value="ECO:0007669"/>
    <property type="project" value="TreeGrafter"/>
</dbReference>
<feature type="binding site" evidence="3">
    <location>
        <position position="91"/>
    </location>
    <ligand>
        <name>Mg(2+)</name>
        <dbReference type="ChEBI" id="CHEBI:18420"/>
        <label>1</label>
    </ligand>
</feature>
<dbReference type="EC" id="2.4.2.18" evidence="3"/>
<evidence type="ECO:0000256" key="1">
    <source>
        <dbReference type="ARBA" id="ARBA00022676"/>
    </source>
</evidence>
<reference evidence="6" key="1">
    <citation type="submission" date="2023-07" db="EMBL/GenBank/DDBJ databases">
        <title>Genomic Encyclopedia of Type Strains, Phase IV (KMG-IV): sequencing the most valuable type-strain genomes for metagenomic binning, comparative biology and taxonomic classification.</title>
        <authorList>
            <person name="Goeker M."/>
        </authorList>
    </citation>
    <scope>NUCLEOTIDE SEQUENCE</scope>
    <source>
        <strain evidence="6">DSM 26174</strain>
    </source>
</reference>
<accession>A0AAE3XMG5</accession>
<feature type="binding site" evidence="3">
    <location>
        <position position="87"/>
    </location>
    <ligand>
        <name>5-phospho-alpha-D-ribose 1-diphosphate</name>
        <dbReference type="ChEBI" id="CHEBI:58017"/>
    </ligand>
</feature>
<comment type="catalytic activity">
    <reaction evidence="3">
        <text>N-(5-phospho-beta-D-ribosyl)anthranilate + diphosphate = 5-phospho-alpha-D-ribose 1-diphosphate + anthranilate</text>
        <dbReference type="Rhea" id="RHEA:11768"/>
        <dbReference type="ChEBI" id="CHEBI:16567"/>
        <dbReference type="ChEBI" id="CHEBI:18277"/>
        <dbReference type="ChEBI" id="CHEBI:33019"/>
        <dbReference type="ChEBI" id="CHEBI:58017"/>
        <dbReference type="EC" id="2.4.2.18"/>
    </reaction>
</comment>
<comment type="cofactor">
    <cofactor evidence="3">
        <name>Mg(2+)</name>
        <dbReference type="ChEBI" id="CHEBI:18420"/>
    </cofactor>
    <text evidence="3">Binds 2 magnesium ions per monomer.</text>
</comment>
<dbReference type="Gene3D" id="3.40.1030.10">
    <property type="entry name" value="Nucleoside phosphorylase/phosphoribosyltransferase catalytic domain"/>
    <property type="match status" value="1"/>
</dbReference>